<dbReference type="Gene3D" id="3.30.70.600">
    <property type="entry name" value="Ribosomal protein S10 domain"/>
    <property type="match status" value="1"/>
</dbReference>
<proteinExistence type="inferred from homology"/>
<comment type="catalytic activity">
    <reaction evidence="12">
        <text>uridine(54) in tRNA + S-adenosyl-L-methionine = 5-methyluridine(54) in tRNA + S-adenosyl-L-homocysteine + H(+)</text>
        <dbReference type="Rhea" id="RHEA:42712"/>
        <dbReference type="Rhea" id="RHEA-COMP:10167"/>
        <dbReference type="Rhea" id="RHEA-COMP:10193"/>
        <dbReference type="ChEBI" id="CHEBI:15378"/>
        <dbReference type="ChEBI" id="CHEBI:57856"/>
        <dbReference type="ChEBI" id="CHEBI:59789"/>
        <dbReference type="ChEBI" id="CHEBI:65315"/>
        <dbReference type="ChEBI" id="CHEBI:74447"/>
        <dbReference type="EC" id="2.1.1.35"/>
    </reaction>
    <physiologicalReaction direction="left-to-right" evidence="12">
        <dbReference type="Rhea" id="RHEA:42713"/>
    </physiologicalReaction>
</comment>
<evidence type="ECO:0000256" key="5">
    <source>
        <dbReference type="ARBA" id="ARBA00022691"/>
    </source>
</evidence>
<evidence type="ECO:0000256" key="13">
    <source>
        <dbReference type="PROSITE-ProRule" id="PRU01024"/>
    </source>
</evidence>
<feature type="compositionally biased region" description="Low complexity" evidence="14">
    <location>
        <begin position="967"/>
        <end position="1004"/>
    </location>
</feature>
<evidence type="ECO:0000256" key="10">
    <source>
        <dbReference type="ARBA" id="ARBA00035261"/>
    </source>
</evidence>
<dbReference type="SUPFAM" id="SSF54999">
    <property type="entry name" value="Ribosomal protein S10"/>
    <property type="match status" value="1"/>
</dbReference>
<evidence type="ECO:0000256" key="3">
    <source>
        <dbReference type="ARBA" id="ARBA00022603"/>
    </source>
</evidence>
<keyword evidence="7" id="KW-0496">Mitochondrion</keyword>
<comment type="similarity">
    <text evidence="13">Belongs to the class I-like SAM-binding methyltransferase superfamily. RNA M5U methyltransferase family.</text>
</comment>
<feature type="compositionally biased region" description="Basic and acidic residues" evidence="14">
    <location>
        <begin position="1029"/>
        <end position="1041"/>
    </location>
</feature>
<dbReference type="GO" id="GO:0006396">
    <property type="term" value="P:RNA processing"/>
    <property type="evidence" value="ECO:0007669"/>
    <property type="project" value="InterPro"/>
</dbReference>
<dbReference type="STRING" id="471704.A0A151J5K8"/>
<dbReference type="Pfam" id="PF00338">
    <property type="entry name" value="Ribosomal_S10"/>
    <property type="match status" value="1"/>
</dbReference>
<keyword evidence="6 16" id="KW-0689">Ribosomal protein</keyword>
<gene>
    <name evidence="16" type="ORF">ALC57_09276</name>
</gene>
<protein>
    <recommendedName>
        <fullName evidence="10">Small ribosomal subunit protein uS10m</fullName>
        <ecNumber evidence="9">2.1.1.35</ecNumber>
    </recommendedName>
    <alternativeName>
        <fullName evidence="11">28S ribosomal protein S10, mitochondrial</fullName>
    </alternativeName>
</protein>
<feature type="compositionally biased region" description="Polar residues" evidence="14">
    <location>
        <begin position="784"/>
        <end position="800"/>
    </location>
</feature>
<dbReference type="PANTHER" id="PTHR13334:SF4">
    <property type="entry name" value="SMALL RIBOSOMAL SUBUNIT PROTEIN US10M"/>
    <property type="match status" value="1"/>
</dbReference>
<dbReference type="GO" id="GO:0005763">
    <property type="term" value="C:mitochondrial small ribosomal subunit"/>
    <property type="evidence" value="ECO:0007669"/>
    <property type="project" value="InterPro"/>
</dbReference>
<evidence type="ECO:0000256" key="12">
    <source>
        <dbReference type="ARBA" id="ARBA00047278"/>
    </source>
</evidence>
<dbReference type="Gene3D" id="3.40.50.150">
    <property type="entry name" value="Vaccinia Virus protein VP39"/>
    <property type="match status" value="1"/>
</dbReference>
<comment type="subcellular location">
    <subcellularLocation>
        <location evidence="1">Mitochondrion</location>
    </subcellularLocation>
</comment>
<organism evidence="16 17">
    <name type="scientific">Trachymyrmex cornetzi</name>
    <dbReference type="NCBI Taxonomy" id="471704"/>
    <lineage>
        <taxon>Eukaryota</taxon>
        <taxon>Metazoa</taxon>
        <taxon>Ecdysozoa</taxon>
        <taxon>Arthropoda</taxon>
        <taxon>Hexapoda</taxon>
        <taxon>Insecta</taxon>
        <taxon>Pterygota</taxon>
        <taxon>Neoptera</taxon>
        <taxon>Endopterygota</taxon>
        <taxon>Hymenoptera</taxon>
        <taxon>Apocrita</taxon>
        <taxon>Aculeata</taxon>
        <taxon>Formicoidea</taxon>
        <taxon>Formicidae</taxon>
        <taxon>Myrmicinae</taxon>
        <taxon>Trachymyrmex</taxon>
    </lineage>
</organism>
<keyword evidence="3 13" id="KW-0489">Methyltransferase</keyword>
<keyword evidence="17" id="KW-1185">Reference proteome</keyword>
<feature type="compositionally biased region" description="Polar residues" evidence="14">
    <location>
        <begin position="1172"/>
        <end position="1184"/>
    </location>
</feature>
<keyword evidence="4 13" id="KW-0808">Transferase</keyword>
<feature type="region of interest" description="Disordered" evidence="14">
    <location>
        <begin position="732"/>
        <end position="1199"/>
    </location>
</feature>
<dbReference type="GO" id="GO:0030697">
    <property type="term" value="F:tRNA (uracil(54)-C5)-methyltransferase activity, S-adenosyl methionine-dependent"/>
    <property type="evidence" value="ECO:0007669"/>
    <property type="project" value="UniProtKB-EC"/>
</dbReference>
<keyword evidence="5 13" id="KW-0949">S-adenosyl-L-methionine</keyword>
<feature type="compositionally biased region" description="Basic and acidic residues" evidence="14">
    <location>
        <begin position="853"/>
        <end position="862"/>
    </location>
</feature>
<evidence type="ECO:0000256" key="8">
    <source>
        <dbReference type="ARBA" id="ARBA00023274"/>
    </source>
</evidence>
<comment type="similarity">
    <text evidence="2">Belongs to the universal ribosomal protein uS10 family.</text>
</comment>
<evidence type="ECO:0000313" key="16">
    <source>
        <dbReference type="EMBL" id="KYN18401.1"/>
    </source>
</evidence>
<reference evidence="16 17" key="1">
    <citation type="submission" date="2015-09" db="EMBL/GenBank/DDBJ databases">
        <title>Trachymyrmex cornetzi WGS genome.</title>
        <authorList>
            <person name="Nygaard S."/>
            <person name="Hu H."/>
            <person name="Boomsma J."/>
            <person name="Zhang G."/>
        </authorList>
    </citation>
    <scope>NUCLEOTIDE SEQUENCE [LARGE SCALE GENOMIC DNA]</scope>
    <source>
        <strain evidence="16">Tcor2-1</strain>
        <tissue evidence="16">Whole body</tissue>
    </source>
</reference>
<feature type="compositionally biased region" description="Basic and acidic residues" evidence="14">
    <location>
        <begin position="1185"/>
        <end position="1199"/>
    </location>
</feature>
<evidence type="ECO:0000256" key="2">
    <source>
        <dbReference type="ARBA" id="ARBA00007102"/>
    </source>
</evidence>
<dbReference type="PROSITE" id="PS51687">
    <property type="entry name" value="SAM_MT_RNA_M5U"/>
    <property type="match status" value="1"/>
</dbReference>
<accession>A0A151J5K8</accession>
<evidence type="ECO:0000259" key="15">
    <source>
        <dbReference type="SMART" id="SM01403"/>
    </source>
</evidence>
<evidence type="ECO:0000313" key="17">
    <source>
        <dbReference type="Proteomes" id="UP000078492"/>
    </source>
</evidence>
<keyword evidence="8" id="KW-0687">Ribonucleoprotein</keyword>
<feature type="compositionally biased region" description="Polar residues" evidence="14">
    <location>
        <begin position="1042"/>
        <end position="1053"/>
    </location>
</feature>
<name>A0A151J5K8_9HYME</name>
<feature type="compositionally biased region" description="Polar residues" evidence="14">
    <location>
        <begin position="1127"/>
        <end position="1143"/>
    </location>
</feature>
<dbReference type="EMBL" id="KQ979970">
    <property type="protein sequence ID" value="KYN18401.1"/>
    <property type="molecule type" value="Genomic_DNA"/>
</dbReference>
<dbReference type="InterPro" id="IPR029063">
    <property type="entry name" value="SAM-dependent_MTases_sf"/>
</dbReference>
<dbReference type="Proteomes" id="UP000078492">
    <property type="component" value="Unassembled WGS sequence"/>
</dbReference>
<dbReference type="InterPro" id="IPR010280">
    <property type="entry name" value="U5_MeTrfase_fam"/>
</dbReference>
<evidence type="ECO:0000256" key="9">
    <source>
        <dbReference type="ARBA" id="ARBA00033763"/>
    </source>
</evidence>
<dbReference type="CDD" id="cd02440">
    <property type="entry name" value="AdoMet_MTases"/>
    <property type="match status" value="1"/>
</dbReference>
<feature type="domain" description="Small ribosomal subunit protein uS10" evidence="15">
    <location>
        <begin position="1358"/>
        <end position="1456"/>
    </location>
</feature>
<feature type="binding site" evidence="13">
    <location>
        <position position="314"/>
    </location>
    <ligand>
        <name>S-adenosyl-L-methionine</name>
        <dbReference type="ChEBI" id="CHEBI:59789"/>
    </ligand>
</feature>
<evidence type="ECO:0000256" key="7">
    <source>
        <dbReference type="ARBA" id="ARBA00023128"/>
    </source>
</evidence>
<dbReference type="SUPFAM" id="SSF53335">
    <property type="entry name" value="S-adenosyl-L-methionine-dependent methyltransferases"/>
    <property type="match status" value="1"/>
</dbReference>
<dbReference type="InterPro" id="IPR027486">
    <property type="entry name" value="Ribosomal_uS10_dom"/>
</dbReference>
<evidence type="ECO:0000256" key="14">
    <source>
        <dbReference type="SAM" id="MobiDB-lite"/>
    </source>
</evidence>
<dbReference type="SMART" id="SM01403">
    <property type="entry name" value="Ribosomal_S10"/>
    <property type="match status" value="1"/>
</dbReference>
<feature type="compositionally biased region" description="Basic and acidic residues" evidence="14">
    <location>
        <begin position="1054"/>
        <end position="1074"/>
    </location>
</feature>
<dbReference type="InterPro" id="IPR036838">
    <property type="entry name" value="Ribosomal_uS10_dom_sf"/>
</dbReference>
<feature type="compositionally biased region" description="Polar residues" evidence="14">
    <location>
        <begin position="1075"/>
        <end position="1106"/>
    </location>
</feature>
<feature type="non-terminal residue" evidence="16">
    <location>
        <position position="1"/>
    </location>
</feature>
<evidence type="ECO:0000256" key="1">
    <source>
        <dbReference type="ARBA" id="ARBA00004173"/>
    </source>
</evidence>
<evidence type="ECO:0000256" key="11">
    <source>
        <dbReference type="ARBA" id="ARBA00035544"/>
    </source>
</evidence>
<feature type="compositionally biased region" description="Basic and acidic residues" evidence="14">
    <location>
        <begin position="1144"/>
        <end position="1161"/>
    </location>
</feature>
<evidence type="ECO:0000256" key="4">
    <source>
        <dbReference type="ARBA" id="ARBA00022679"/>
    </source>
</evidence>
<dbReference type="EC" id="2.1.1.35" evidence="9"/>
<sequence>DNIDITDNTDKLVPVLMECDQESNNDTTDFTADIDLDQFDGQKDVTDEDVMHHLDVIENIELDPETFCVDQCMKEINQSELFAKESEEQVEDKDEITVIEEEFIEVKWYEKKLAEKNCLLKERLSKLARVLTVSYPSYNKWLERIQKIEGSPIYDTSIDIDTKKDKDIDQDKNQHWLCLLVRCNSKDELMLFATGKNINRSTMDRLKQTYESGSGRNCNVKSLYCKSMNKRDDKIVTTFLVGAEALDETVGNLKVQLAPKTNFWCNAAGAWNVAKTVADMLEPTKKITILEIGCGIGVIGLTIASKCREVIGVDSPSEIEEAEMTCELNNIYNASFIMGSPSEIVTKLNSARDLHNKNRVTYCIVNAGTNMGRAIEVMTCLRKISSLRRIVMVTTLTKQSVRAILELARPIETGLGHPFMPIRACVVDTLPTGPHFEVVILMERRLMHRLTQPWFIKMLEEESKTLANTKVLEKIINNDKSENTDAWVRKNPLAKPELLEKSKALHTKKITKAVKNSPLPVKGKLKLKRDRSPDIIEINKIPKKIEKVGSKSKVGQQDVTAKKKTWFHENSNLRINPLFEKKTREIKEQVDLREKLLSNRIDTDLIQKVNESREILEAAKEKLSGPSPTVDATTAKELKNVLSLVLDQTNKIQAHLPRSVWDRIAPPEPESKTLDDDPLLKGRFVQETRAQDIVITTANKEYLETEDNKPKFKKYHNLAPLEPNMVMPVSKKFKSDNRPEFPQKSFDNRNRQQNQDNSWNKNKGFDRNRWSDTGSIRRPVSPMKRQNLSFTQRASPSDGFSSKRPLLSPPRRLSSPSRRHLSPDRSYQVRNSPSHREYSQRRPVSPIRVMVSDNRERREMSPLRRPFSPINRMSPPRRPMQVSGRPMSPMRRHISPPRPQLSPPRRQISPMEYDLSARQLSPERRPMSPIVRMMSPSRPRDLIPPRHQSSPMRHFSPHQAPHIRNASPPRRQQSPPRRQQSPPRRQQSPPRRQLSPPRRQSSPPNRFADEWDIPSRGAIEQSSTWQRSVNERPENIWRNERQPTTSGNWQALSDNDKYRKPINQDKPWDGRESSSHGNSWNVKQSLGSMKEPWQTSDNRWSGPSRSGNGGENWNRDSLGGRNKEPWMNTNKPRWEQSQSNDWNQGDKDDWNDLPEDARDPWGDDGNLGLNRNIDNQPTSSTNWSREVDKDSWGKSKDNWQNKSQIFPAKSLCQNSNNPSINDSRWLPLNDMNKKVSSSSTNWQGGTNVGSNIGTNVGWQSNYGFQTPQRSFVPNLFKDRLTTAVCVKISVSIINTTFAAIQHESGYPGVFVRKYLRNDIPSMKFFMSTQNEQQQDSTKEQVSLSINMAVPDKLYKKVEVEVRGNDPAVLKSYGEFATMAADHLKINIGRNTAPRKAIHERWTVLKSAHVHKKHRVQYEIRTYYRYLDFLKLTGSTADTFLEYLQRNLPEGVAMKVTKVRVLYGLFNYTSITL</sequence>
<dbReference type="InterPro" id="IPR040055">
    <property type="entry name" value="Ribosomal_uS10m"/>
</dbReference>
<dbReference type="GO" id="GO:0032259">
    <property type="term" value="P:methylation"/>
    <property type="evidence" value="ECO:0007669"/>
    <property type="project" value="UniProtKB-KW"/>
</dbReference>
<feature type="compositionally biased region" description="Low complexity" evidence="14">
    <location>
        <begin position="802"/>
        <end position="816"/>
    </location>
</feature>
<comment type="caution">
    <text evidence="13">Lacks conserved residue(s) required for the propagation of feature annotation.</text>
</comment>
<feature type="compositionally biased region" description="Basic and acidic residues" evidence="14">
    <location>
        <begin position="733"/>
        <end position="750"/>
    </location>
</feature>
<evidence type="ECO:0000256" key="6">
    <source>
        <dbReference type="ARBA" id="ARBA00022980"/>
    </source>
</evidence>
<dbReference type="PANTHER" id="PTHR13334">
    <property type="entry name" value="MITOCHONDRIAL 28S RIBOSOMAL PROTEIN S10"/>
    <property type="match status" value="1"/>
</dbReference>